<dbReference type="InterPro" id="IPR001611">
    <property type="entry name" value="Leu-rich_rpt"/>
</dbReference>
<evidence type="ECO:0000256" key="1">
    <source>
        <dbReference type="ARBA" id="ARBA00004123"/>
    </source>
</evidence>
<sequence>MYNVYKIKDQYDCIDFSDNEIKKLGNFSVLQRLKSLILNNNRIQKIQNLAYSLPNLENISLIGNKITELEELDNLKDLSSLKRLILTGNTVTQLPNYRLYTIARIPSLKMLDFQKVTKTERDEANKKFQFNQDSKETDAQRKEKIRVLIENAKTIEELNRMEVLLKSKELGNDKLFDQLISKIKKN</sequence>
<dbReference type="GO" id="GO:0030620">
    <property type="term" value="F:U2 snRNA binding"/>
    <property type="evidence" value="ECO:0007669"/>
    <property type="project" value="InterPro"/>
</dbReference>
<dbReference type="EMBL" id="LDAU01000120">
    <property type="protein sequence ID" value="KRX04276.1"/>
    <property type="molecule type" value="Genomic_DNA"/>
</dbReference>
<evidence type="ECO:0000256" key="4">
    <source>
        <dbReference type="ARBA" id="ARBA00023242"/>
    </source>
</evidence>
<dbReference type="SUPFAM" id="SSF52058">
    <property type="entry name" value="L domain-like"/>
    <property type="match status" value="1"/>
</dbReference>
<dbReference type="Gene3D" id="3.80.10.10">
    <property type="entry name" value="Ribonuclease Inhibitor"/>
    <property type="match status" value="1"/>
</dbReference>
<gene>
    <name evidence="6" type="ORF">PPERSA_11400</name>
</gene>
<keyword evidence="2" id="KW-0433">Leucine-rich repeat</keyword>
<protein>
    <submittedName>
        <fullName evidence="6">Uncharacterized protein</fullName>
    </submittedName>
</protein>
<dbReference type="Pfam" id="PF14580">
    <property type="entry name" value="LRR_9"/>
    <property type="match status" value="1"/>
</dbReference>
<dbReference type="GO" id="GO:0000398">
    <property type="term" value="P:mRNA splicing, via spliceosome"/>
    <property type="evidence" value="ECO:0007669"/>
    <property type="project" value="InterPro"/>
</dbReference>
<reference evidence="6 7" key="1">
    <citation type="journal article" date="2015" name="Sci. Rep.">
        <title>Genome of the facultative scuticociliatosis pathogen Pseudocohnilembus persalinus provides insight into its virulence through horizontal gene transfer.</title>
        <authorList>
            <person name="Xiong J."/>
            <person name="Wang G."/>
            <person name="Cheng J."/>
            <person name="Tian M."/>
            <person name="Pan X."/>
            <person name="Warren A."/>
            <person name="Jiang C."/>
            <person name="Yuan D."/>
            <person name="Miao W."/>
        </authorList>
    </citation>
    <scope>NUCLEOTIDE SEQUENCE [LARGE SCALE GENOMIC DNA]</scope>
    <source>
        <strain evidence="6">36N120E</strain>
    </source>
</reference>
<dbReference type="InParanoid" id="A0A0V0QQ00"/>
<evidence type="ECO:0000256" key="3">
    <source>
        <dbReference type="ARBA" id="ARBA00022737"/>
    </source>
</evidence>
<keyword evidence="4" id="KW-0539">Nucleus</keyword>
<dbReference type="PROSITE" id="PS51450">
    <property type="entry name" value="LRR"/>
    <property type="match status" value="2"/>
</dbReference>
<keyword evidence="3" id="KW-0677">Repeat</keyword>
<dbReference type="FunCoup" id="A0A0V0QQ00">
    <property type="interactions" value="578"/>
</dbReference>
<name>A0A0V0QQ00_PSEPJ</name>
<evidence type="ECO:0000256" key="2">
    <source>
        <dbReference type="ARBA" id="ARBA00022614"/>
    </source>
</evidence>
<evidence type="ECO:0000256" key="5">
    <source>
        <dbReference type="ARBA" id="ARBA00024196"/>
    </source>
</evidence>
<evidence type="ECO:0000313" key="7">
    <source>
        <dbReference type="Proteomes" id="UP000054937"/>
    </source>
</evidence>
<organism evidence="6 7">
    <name type="scientific">Pseudocohnilembus persalinus</name>
    <name type="common">Ciliate</name>
    <dbReference type="NCBI Taxonomy" id="266149"/>
    <lineage>
        <taxon>Eukaryota</taxon>
        <taxon>Sar</taxon>
        <taxon>Alveolata</taxon>
        <taxon>Ciliophora</taxon>
        <taxon>Intramacronucleata</taxon>
        <taxon>Oligohymenophorea</taxon>
        <taxon>Scuticociliatia</taxon>
        <taxon>Philasterida</taxon>
        <taxon>Pseudocohnilembidae</taxon>
        <taxon>Pseudocohnilembus</taxon>
    </lineage>
</organism>
<dbReference type="InterPro" id="IPR032675">
    <property type="entry name" value="LRR_dom_sf"/>
</dbReference>
<comment type="subcellular location">
    <subcellularLocation>
        <location evidence="1">Nucleus</location>
    </subcellularLocation>
</comment>
<dbReference type="AlphaFoldDB" id="A0A0V0QQ00"/>
<evidence type="ECO:0000313" key="6">
    <source>
        <dbReference type="EMBL" id="KRX04276.1"/>
    </source>
</evidence>
<keyword evidence="7" id="KW-1185">Reference proteome</keyword>
<dbReference type="PANTHER" id="PTHR10552">
    <property type="entry name" value="U2 SMALL NUCLEAR RIBONUCLEOPROTEIN A"/>
    <property type="match status" value="1"/>
</dbReference>
<dbReference type="GO" id="GO:0005634">
    <property type="term" value="C:nucleus"/>
    <property type="evidence" value="ECO:0007669"/>
    <property type="project" value="UniProtKB-SubCell"/>
</dbReference>
<dbReference type="OMA" id="INPLAKC"/>
<dbReference type="InterPro" id="IPR044640">
    <property type="entry name" value="RU2A"/>
</dbReference>
<comment type="caution">
    <text evidence="6">The sequence shown here is derived from an EMBL/GenBank/DDBJ whole genome shotgun (WGS) entry which is preliminary data.</text>
</comment>
<dbReference type="SMART" id="SM00365">
    <property type="entry name" value="LRR_SD22"/>
    <property type="match status" value="2"/>
</dbReference>
<dbReference type="PANTHER" id="PTHR10552:SF6">
    <property type="entry name" value="U2 SMALL NUCLEAR RIBONUCLEOPROTEIN A"/>
    <property type="match status" value="1"/>
</dbReference>
<accession>A0A0V0QQ00</accession>
<dbReference type="Proteomes" id="UP000054937">
    <property type="component" value="Unassembled WGS sequence"/>
</dbReference>
<dbReference type="OrthoDB" id="433501at2759"/>
<proteinExistence type="inferred from homology"/>
<comment type="similarity">
    <text evidence="5">Belongs to the U2 small nuclear ribonucleoprotein A family.</text>
</comment>